<dbReference type="AlphaFoldDB" id="A0AAN4ZRF7"/>
<gene>
    <name evidence="2" type="ORF">PMAYCL1PPCAC_14250</name>
</gene>
<accession>A0AAN4ZRF7</accession>
<dbReference type="EMBL" id="BTRK01000003">
    <property type="protein sequence ID" value="GMR44054.1"/>
    <property type="molecule type" value="Genomic_DNA"/>
</dbReference>
<feature type="domain" description="C2H2-type" evidence="1">
    <location>
        <begin position="42"/>
        <end position="65"/>
    </location>
</feature>
<dbReference type="InterPro" id="IPR013087">
    <property type="entry name" value="Znf_C2H2_type"/>
</dbReference>
<evidence type="ECO:0000259" key="1">
    <source>
        <dbReference type="SMART" id="SM00355"/>
    </source>
</evidence>
<organism evidence="2 3">
    <name type="scientific">Pristionchus mayeri</name>
    <dbReference type="NCBI Taxonomy" id="1317129"/>
    <lineage>
        <taxon>Eukaryota</taxon>
        <taxon>Metazoa</taxon>
        <taxon>Ecdysozoa</taxon>
        <taxon>Nematoda</taxon>
        <taxon>Chromadorea</taxon>
        <taxon>Rhabditida</taxon>
        <taxon>Rhabditina</taxon>
        <taxon>Diplogasteromorpha</taxon>
        <taxon>Diplogasteroidea</taxon>
        <taxon>Neodiplogasteridae</taxon>
        <taxon>Pristionchus</taxon>
    </lineage>
</organism>
<dbReference type="SMART" id="SM00355">
    <property type="entry name" value="ZnF_C2H2"/>
    <property type="match status" value="2"/>
</dbReference>
<reference evidence="3" key="1">
    <citation type="submission" date="2022-10" db="EMBL/GenBank/DDBJ databases">
        <title>Genome assembly of Pristionchus species.</title>
        <authorList>
            <person name="Yoshida K."/>
            <person name="Sommer R.J."/>
        </authorList>
    </citation>
    <scope>NUCLEOTIDE SEQUENCE [LARGE SCALE GENOMIC DNA]</scope>
    <source>
        <strain evidence="3">RS5460</strain>
    </source>
</reference>
<proteinExistence type="predicted"/>
<dbReference type="Proteomes" id="UP001328107">
    <property type="component" value="Unassembled WGS sequence"/>
</dbReference>
<sequence>IDNEKEKNKLECPECEYTSRSVKAWCEHLKIKHSTTPSLMTPQCLLCKKYPKTPRGYTEHLRRMHKTTMLANRIFLKCVCGTQYNHENDYLKHDKKCPGNDYTLHKLDED</sequence>
<protein>
    <recommendedName>
        <fullName evidence="1">C2H2-type domain-containing protein</fullName>
    </recommendedName>
</protein>
<evidence type="ECO:0000313" key="2">
    <source>
        <dbReference type="EMBL" id="GMR44054.1"/>
    </source>
</evidence>
<dbReference type="Gene3D" id="3.30.160.60">
    <property type="entry name" value="Classic Zinc Finger"/>
    <property type="match status" value="1"/>
</dbReference>
<name>A0AAN4ZRF7_9BILA</name>
<feature type="domain" description="C2H2-type" evidence="1">
    <location>
        <begin position="10"/>
        <end position="33"/>
    </location>
</feature>
<evidence type="ECO:0000313" key="3">
    <source>
        <dbReference type="Proteomes" id="UP001328107"/>
    </source>
</evidence>
<keyword evidence="3" id="KW-1185">Reference proteome</keyword>
<comment type="caution">
    <text evidence="2">The sequence shown here is derived from an EMBL/GenBank/DDBJ whole genome shotgun (WGS) entry which is preliminary data.</text>
</comment>
<feature type="non-terminal residue" evidence="2">
    <location>
        <position position="1"/>
    </location>
</feature>